<dbReference type="InterPro" id="IPR044751">
    <property type="entry name" value="Ion_transp-like_CBS"/>
</dbReference>
<dbReference type="PROSITE" id="PS51371">
    <property type="entry name" value="CBS"/>
    <property type="match status" value="2"/>
</dbReference>
<feature type="transmembrane region" description="Helical" evidence="9">
    <location>
        <begin position="124"/>
        <end position="145"/>
    </location>
</feature>
<keyword evidence="5 7" id="KW-0129">CBS domain</keyword>
<evidence type="ECO:0000256" key="2">
    <source>
        <dbReference type="ARBA" id="ARBA00022692"/>
    </source>
</evidence>
<evidence type="ECO:0000259" key="12">
    <source>
        <dbReference type="PROSITE" id="PS51846"/>
    </source>
</evidence>
<evidence type="ECO:0000256" key="1">
    <source>
        <dbReference type="ARBA" id="ARBA00004141"/>
    </source>
</evidence>
<feature type="transmembrane region" description="Helical" evidence="9">
    <location>
        <begin position="45"/>
        <end position="74"/>
    </location>
</feature>
<evidence type="ECO:0000313" key="13">
    <source>
        <dbReference type="EMBL" id="BDD86684.1"/>
    </source>
</evidence>
<comment type="subcellular location">
    <subcellularLocation>
        <location evidence="1">Membrane</location>
        <topology evidence="1">Multi-pass membrane protein</topology>
    </subcellularLocation>
</comment>
<organism evidence="13 14">
    <name type="scientific">Desulfofustis limnaeus</name>
    <dbReference type="NCBI Taxonomy" id="2740163"/>
    <lineage>
        <taxon>Bacteria</taxon>
        <taxon>Pseudomonadati</taxon>
        <taxon>Thermodesulfobacteriota</taxon>
        <taxon>Desulfobulbia</taxon>
        <taxon>Desulfobulbales</taxon>
        <taxon>Desulfocapsaceae</taxon>
        <taxon>Desulfofustis</taxon>
    </lineage>
</organism>
<evidence type="ECO:0000259" key="11">
    <source>
        <dbReference type="PROSITE" id="PS51371"/>
    </source>
</evidence>
<evidence type="ECO:0000256" key="6">
    <source>
        <dbReference type="ARBA" id="ARBA00023136"/>
    </source>
</evidence>
<dbReference type="PANTHER" id="PTHR22777">
    <property type="entry name" value="HEMOLYSIN-RELATED"/>
    <property type="match status" value="1"/>
</dbReference>
<gene>
    <name evidence="13" type="ORF">DPPLL_10490</name>
</gene>
<keyword evidence="6 8" id="KW-0472">Membrane</keyword>
<evidence type="ECO:0000256" key="3">
    <source>
        <dbReference type="ARBA" id="ARBA00022737"/>
    </source>
</evidence>
<keyword evidence="14" id="KW-1185">Reference proteome</keyword>
<dbReference type="PANTHER" id="PTHR22777:SF4">
    <property type="entry name" value="UPF0053 PROTEIN SLL1254"/>
    <property type="match status" value="1"/>
</dbReference>
<evidence type="ECO:0000256" key="5">
    <source>
        <dbReference type="ARBA" id="ARBA00023122"/>
    </source>
</evidence>
<keyword evidence="4 8" id="KW-1133">Transmembrane helix</keyword>
<dbReference type="InterPro" id="IPR002550">
    <property type="entry name" value="CNNM"/>
</dbReference>
<feature type="domain" description="CBS" evidence="11">
    <location>
        <begin position="240"/>
        <end position="301"/>
    </location>
</feature>
<name>A0ABM7W6T5_9BACT</name>
<dbReference type="Gene3D" id="3.10.580.10">
    <property type="entry name" value="CBS-domain"/>
    <property type="match status" value="1"/>
</dbReference>
<evidence type="ECO:0000256" key="10">
    <source>
        <dbReference type="SAM" id="SignalP"/>
    </source>
</evidence>
<protein>
    <recommendedName>
        <fullName evidence="15">HlyC/CorC family transporter</fullName>
    </recommendedName>
</protein>
<evidence type="ECO:0000256" key="9">
    <source>
        <dbReference type="SAM" id="Phobius"/>
    </source>
</evidence>
<dbReference type="EMBL" id="AP025516">
    <property type="protein sequence ID" value="BDD86684.1"/>
    <property type="molecule type" value="Genomic_DNA"/>
</dbReference>
<dbReference type="Pfam" id="PF01595">
    <property type="entry name" value="CNNM"/>
    <property type="match status" value="1"/>
</dbReference>
<accession>A0ABM7W6T5</accession>
<dbReference type="Proteomes" id="UP000830055">
    <property type="component" value="Chromosome"/>
</dbReference>
<dbReference type="RefSeq" id="WP_284153760.1">
    <property type="nucleotide sequence ID" value="NZ_AP025516.1"/>
</dbReference>
<sequence length="395" mass="43404">MPRTLVKASFPLLAGCLLLPATLALAATDPGSSAGHATSADRFLLVFYVFVALAVSFLCSIAEAVLLSITPSFIENEKSKHPKRAKLLKRLKQDDIDRSLAAILTLNTVAHTAGAIGAGAKASVVFGSTWFGLFSAIMTLLILYLSEIVPKTIGAVYWMKLVGPMSLFVRLIITLLYPLVWVSERLTKLIARDAKVHIFSRDELLAMTRIGEQAGHLNDRESRIIQNLFRFNVLKAEDVMTPRTVLATLSEKLPLQEAIGFLHNIQFSRIPVYKETIDDITGFVLRDDVLLKNSQGQGGDSLASLKRSIPVVPNTMPLSLLFDALLEQRQHIAIVVNEYGGTEGLVTLEDLVETLIGAEITDELDKVEDMRVLARRLWKERAAALGLDIDTSSSR</sequence>
<dbReference type="CDD" id="cd04590">
    <property type="entry name" value="CBS_pair_CorC_HlyC_assoc"/>
    <property type="match status" value="1"/>
</dbReference>
<keyword evidence="10" id="KW-0732">Signal</keyword>
<evidence type="ECO:0000256" key="8">
    <source>
        <dbReference type="PROSITE-ProRule" id="PRU01193"/>
    </source>
</evidence>
<feature type="signal peptide" evidence="10">
    <location>
        <begin position="1"/>
        <end position="26"/>
    </location>
</feature>
<dbReference type="InterPro" id="IPR000644">
    <property type="entry name" value="CBS_dom"/>
</dbReference>
<proteinExistence type="predicted"/>
<dbReference type="Pfam" id="PF00571">
    <property type="entry name" value="CBS"/>
    <property type="match status" value="2"/>
</dbReference>
<evidence type="ECO:0000256" key="7">
    <source>
        <dbReference type="PROSITE-ProRule" id="PRU00703"/>
    </source>
</evidence>
<keyword evidence="2 8" id="KW-0812">Transmembrane</keyword>
<dbReference type="PROSITE" id="PS51846">
    <property type="entry name" value="CNNM"/>
    <property type="match status" value="1"/>
</dbReference>
<feature type="domain" description="CNNM transmembrane" evidence="12">
    <location>
        <begin position="38"/>
        <end position="221"/>
    </location>
</feature>
<reference evidence="13 14" key="1">
    <citation type="submission" date="2022-01" db="EMBL/GenBank/DDBJ databases">
        <title>Desulfofustis limnae sp. nov., a novel mesophilic sulfate-reducing bacterium isolated from marsh soil.</title>
        <authorList>
            <person name="Watanabe M."/>
            <person name="Takahashi A."/>
            <person name="Kojima H."/>
            <person name="Fukui M."/>
        </authorList>
    </citation>
    <scope>NUCLEOTIDE SEQUENCE [LARGE SCALE GENOMIC DNA]</scope>
    <source>
        <strain evidence="13 14">PPLL</strain>
    </source>
</reference>
<evidence type="ECO:0000256" key="4">
    <source>
        <dbReference type="ARBA" id="ARBA00022989"/>
    </source>
</evidence>
<feature type="chain" id="PRO_5047160610" description="HlyC/CorC family transporter" evidence="10">
    <location>
        <begin position="27"/>
        <end position="395"/>
    </location>
</feature>
<evidence type="ECO:0000313" key="14">
    <source>
        <dbReference type="Proteomes" id="UP000830055"/>
    </source>
</evidence>
<dbReference type="SUPFAM" id="SSF54631">
    <property type="entry name" value="CBS-domain pair"/>
    <property type="match status" value="1"/>
</dbReference>
<feature type="domain" description="CBS" evidence="11">
    <location>
        <begin position="305"/>
        <end position="363"/>
    </location>
</feature>
<evidence type="ECO:0008006" key="15">
    <source>
        <dbReference type="Google" id="ProtNLM"/>
    </source>
</evidence>
<dbReference type="InterPro" id="IPR046342">
    <property type="entry name" value="CBS_dom_sf"/>
</dbReference>
<feature type="transmembrane region" description="Helical" evidence="9">
    <location>
        <begin position="157"/>
        <end position="181"/>
    </location>
</feature>
<keyword evidence="3" id="KW-0677">Repeat</keyword>